<evidence type="ECO:0000313" key="2">
    <source>
        <dbReference type="EMBL" id="KAK2960691.1"/>
    </source>
</evidence>
<keyword evidence="3" id="KW-1185">Reference proteome</keyword>
<dbReference type="Proteomes" id="UP001281761">
    <property type="component" value="Unassembled WGS sequence"/>
</dbReference>
<protein>
    <submittedName>
        <fullName evidence="2">Uncharacterized protein</fullName>
    </submittedName>
</protein>
<reference evidence="2 3" key="1">
    <citation type="journal article" date="2022" name="bioRxiv">
        <title>Genomics of Preaxostyla Flagellates Illuminates Evolutionary Transitions and the Path Towards Mitochondrial Loss.</title>
        <authorList>
            <person name="Novak L.V.F."/>
            <person name="Treitli S.C."/>
            <person name="Pyrih J."/>
            <person name="Halakuc P."/>
            <person name="Pipaliya S.V."/>
            <person name="Vacek V."/>
            <person name="Brzon O."/>
            <person name="Soukal P."/>
            <person name="Eme L."/>
            <person name="Dacks J.B."/>
            <person name="Karnkowska A."/>
            <person name="Elias M."/>
            <person name="Hampl V."/>
        </authorList>
    </citation>
    <scope>NUCLEOTIDE SEQUENCE [LARGE SCALE GENOMIC DNA]</scope>
    <source>
        <strain evidence="2">NAU3</strain>
        <tissue evidence="2">Gut</tissue>
    </source>
</reference>
<name>A0ABQ9YAC5_9EUKA</name>
<evidence type="ECO:0000256" key="1">
    <source>
        <dbReference type="SAM" id="MobiDB-lite"/>
    </source>
</evidence>
<organism evidence="2 3">
    <name type="scientific">Blattamonas nauphoetae</name>
    <dbReference type="NCBI Taxonomy" id="2049346"/>
    <lineage>
        <taxon>Eukaryota</taxon>
        <taxon>Metamonada</taxon>
        <taxon>Preaxostyla</taxon>
        <taxon>Oxymonadida</taxon>
        <taxon>Blattamonas</taxon>
    </lineage>
</organism>
<evidence type="ECO:0000313" key="3">
    <source>
        <dbReference type="Proteomes" id="UP001281761"/>
    </source>
</evidence>
<dbReference type="EMBL" id="JARBJD010000021">
    <property type="protein sequence ID" value="KAK2960691.1"/>
    <property type="molecule type" value="Genomic_DNA"/>
</dbReference>
<feature type="region of interest" description="Disordered" evidence="1">
    <location>
        <begin position="1"/>
        <end position="24"/>
    </location>
</feature>
<proteinExistence type="predicted"/>
<gene>
    <name evidence="2" type="ORF">BLNAU_4346</name>
</gene>
<sequence length="250" mass="28750">MFFKDTSGVNDDCDKDPEKDEQNSLRFPPVDVFQQFEFFSQENVVKMDGHSIFPFVSPIRSLVSTPSPSPPPDPKPYVHAPKMVFAIKYMIFPNGLCLTMNQGTSYLKVFRRDSSLNLQVQTAITAEPNDPELHLPLSLCDIELNDTRWSVDIRNQKSLSETIDSCSLIEFTSLNQEKELGPHDKGQFLMEFEGCRFQPNRNRLMDEIAKQTRIKSFKKKTQHFWLVIIITPNMLTHLQAVCDEITTPMD</sequence>
<accession>A0ABQ9YAC5</accession>
<comment type="caution">
    <text evidence="2">The sequence shown here is derived from an EMBL/GenBank/DDBJ whole genome shotgun (WGS) entry which is preliminary data.</text>
</comment>